<organism evidence="1 2">
    <name type="scientific">Aegilops tauschii subsp. strangulata</name>
    <name type="common">Goatgrass</name>
    <dbReference type="NCBI Taxonomy" id="200361"/>
    <lineage>
        <taxon>Eukaryota</taxon>
        <taxon>Viridiplantae</taxon>
        <taxon>Streptophyta</taxon>
        <taxon>Embryophyta</taxon>
        <taxon>Tracheophyta</taxon>
        <taxon>Spermatophyta</taxon>
        <taxon>Magnoliopsida</taxon>
        <taxon>Liliopsida</taxon>
        <taxon>Poales</taxon>
        <taxon>Poaceae</taxon>
        <taxon>BOP clade</taxon>
        <taxon>Pooideae</taxon>
        <taxon>Triticodae</taxon>
        <taxon>Triticeae</taxon>
        <taxon>Triticinae</taxon>
        <taxon>Aegilops</taxon>
    </lineage>
</organism>
<sequence>GSRMGSINMSNIFTGKCVAKISALDPTLMVAPRRKGDTSRSTIRSSVSDALEDITALFYDEDRNEIYTGNSRGLVHVWSN</sequence>
<dbReference type="Proteomes" id="UP000015105">
    <property type="component" value="Chromosome 6D"/>
</dbReference>
<reference evidence="2" key="2">
    <citation type="journal article" date="2017" name="Nat. Plants">
        <title>The Aegilops tauschii genome reveals multiple impacts of transposons.</title>
        <authorList>
            <person name="Zhao G."/>
            <person name="Zou C."/>
            <person name="Li K."/>
            <person name="Wang K."/>
            <person name="Li T."/>
            <person name="Gao L."/>
            <person name="Zhang X."/>
            <person name="Wang H."/>
            <person name="Yang Z."/>
            <person name="Liu X."/>
            <person name="Jiang W."/>
            <person name="Mao L."/>
            <person name="Kong X."/>
            <person name="Jiao Y."/>
            <person name="Jia J."/>
        </authorList>
    </citation>
    <scope>NUCLEOTIDE SEQUENCE [LARGE SCALE GENOMIC DNA]</scope>
    <source>
        <strain evidence="2">cv. AL8/78</strain>
    </source>
</reference>
<keyword evidence="2" id="KW-1185">Reference proteome</keyword>
<dbReference type="AlphaFoldDB" id="A0A453PTA3"/>
<reference evidence="1" key="5">
    <citation type="journal article" date="2021" name="G3 (Bethesda)">
        <title>Aegilops tauschii genome assembly Aet v5.0 features greater sequence contiguity and improved annotation.</title>
        <authorList>
            <person name="Wang L."/>
            <person name="Zhu T."/>
            <person name="Rodriguez J.C."/>
            <person name="Deal K.R."/>
            <person name="Dubcovsky J."/>
            <person name="McGuire P.E."/>
            <person name="Lux T."/>
            <person name="Spannagl M."/>
            <person name="Mayer K.F.X."/>
            <person name="Baldrich P."/>
            <person name="Meyers B.C."/>
            <person name="Huo N."/>
            <person name="Gu Y.Q."/>
            <person name="Zhou H."/>
            <person name="Devos K.M."/>
            <person name="Bennetzen J.L."/>
            <person name="Unver T."/>
            <person name="Budak H."/>
            <person name="Gulick P.J."/>
            <person name="Galiba G."/>
            <person name="Kalapos B."/>
            <person name="Nelson D.R."/>
            <person name="Li P."/>
            <person name="You F.M."/>
            <person name="Luo M.C."/>
            <person name="Dvorak J."/>
        </authorList>
    </citation>
    <scope>NUCLEOTIDE SEQUENCE [LARGE SCALE GENOMIC DNA]</scope>
    <source>
        <strain evidence="1">cv. AL8/78</strain>
    </source>
</reference>
<name>A0A453PTA3_AEGTS</name>
<reference evidence="1" key="3">
    <citation type="journal article" date="2017" name="Nature">
        <title>Genome sequence of the progenitor of the wheat D genome Aegilops tauschii.</title>
        <authorList>
            <person name="Luo M.C."/>
            <person name="Gu Y.Q."/>
            <person name="Puiu D."/>
            <person name="Wang H."/>
            <person name="Twardziok S.O."/>
            <person name="Deal K.R."/>
            <person name="Huo N."/>
            <person name="Zhu T."/>
            <person name="Wang L."/>
            <person name="Wang Y."/>
            <person name="McGuire P.E."/>
            <person name="Liu S."/>
            <person name="Long H."/>
            <person name="Ramasamy R.K."/>
            <person name="Rodriguez J.C."/>
            <person name="Van S.L."/>
            <person name="Yuan L."/>
            <person name="Wang Z."/>
            <person name="Xia Z."/>
            <person name="Xiao L."/>
            <person name="Anderson O.D."/>
            <person name="Ouyang S."/>
            <person name="Liang Y."/>
            <person name="Zimin A.V."/>
            <person name="Pertea G."/>
            <person name="Qi P."/>
            <person name="Bennetzen J.L."/>
            <person name="Dai X."/>
            <person name="Dawson M.W."/>
            <person name="Muller H.G."/>
            <person name="Kugler K."/>
            <person name="Rivarola-Duarte L."/>
            <person name="Spannagl M."/>
            <person name="Mayer K.F.X."/>
            <person name="Lu F.H."/>
            <person name="Bevan M.W."/>
            <person name="Leroy P."/>
            <person name="Li P."/>
            <person name="You F.M."/>
            <person name="Sun Q."/>
            <person name="Liu Z."/>
            <person name="Lyons E."/>
            <person name="Wicker T."/>
            <person name="Salzberg S.L."/>
            <person name="Devos K.M."/>
            <person name="Dvorak J."/>
        </authorList>
    </citation>
    <scope>NUCLEOTIDE SEQUENCE [LARGE SCALE GENOMIC DNA]</scope>
    <source>
        <strain evidence="1">cv. AL8/78</strain>
    </source>
</reference>
<reference evidence="1" key="4">
    <citation type="submission" date="2019-03" db="UniProtKB">
        <authorList>
            <consortium name="EnsemblPlants"/>
        </authorList>
    </citation>
    <scope>IDENTIFICATION</scope>
</reference>
<evidence type="ECO:0000313" key="2">
    <source>
        <dbReference type="Proteomes" id="UP000015105"/>
    </source>
</evidence>
<dbReference type="Gramene" id="AET6Gv20840600.3">
    <property type="protein sequence ID" value="AET6Gv20840600.3"/>
    <property type="gene ID" value="AET6Gv20840600"/>
</dbReference>
<proteinExistence type="predicted"/>
<dbReference type="InterPro" id="IPR057221">
    <property type="entry name" value="DUF7899"/>
</dbReference>
<dbReference type="Pfam" id="PF25463">
    <property type="entry name" value="DUF7899"/>
    <property type="match status" value="1"/>
</dbReference>
<accession>A0A453PTA3</accession>
<protein>
    <submittedName>
        <fullName evidence="1">Uncharacterized protein</fullName>
    </submittedName>
</protein>
<dbReference type="EnsemblPlants" id="AET6Gv20840600.3">
    <property type="protein sequence ID" value="AET6Gv20840600.3"/>
    <property type="gene ID" value="AET6Gv20840600"/>
</dbReference>
<reference evidence="2" key="1">
    <citation type="journal article" date="2014" name="Science">
        <title>Ancient hybridizations among the ancestral genomes of bread wheat.</title>
        <authorList>
            <consortium name="International Wheat Genome Sequencing Consortium,"/>
            <person name="Marcussen T."/>
            <person name="Sandve S.R."/>
            <person name="Heier L."/>
            <person name="Spannagl M."/>
            <person name="Pfeifer M."/>
            <person name="Jakobsen K.S."/>
            <person name="Wulff B.B."/>
            <person name="Steuernagel B."/>
            <person name="Mayer K.F."/>
            <person name="Olsen O.A."/>
        </authorList>
    </citation>
    <scope>NUCLEOTIDE SEQUENCE [LARGE SCALE GENOMIC DNA]</scope>
    <source>
        <strain evidence="2">cv. AL8/78</strain>
    </source>
</reference>
<dbReference type="PANTHER" id="PTHR31789">
    <property type="entry name" value="OS05G0482600 PROTEIN"/>
    <property type="match status" value="1"/>
</dbReference>
<evidence type="ECO:0000313" key="1">
    <source>
        <dbReference type="EnsemblPlants" id="AET6Gv20840600.3"/>
    </source>
</evidence>
<dbReference type="PANTHER" id="PTHR31789:SF6">
    <property type="entry name" value="TRANSDUCIN_WD40 REPEAT-LIKE SUPERFAMILY PROTEIN"/>
    <property type="match status" value="1"/>
</dbReference>